<dbReference type="EMBL" id="BQXS01012752">
    <property type="protein sequence ID" value="GKT27538.1"/>
    <property type="molecule type" value="Genomic_DNA"/>
</dbReference>
<keyword evidence="6" id="KW-1185">Reference proteome</keyword>
<keyword evidence="2 3" id="KW-0067">ATP-binding</keyword>
<dbReference type="InterPro" id="IPR011009">
    <property type="entry name" value="Kinase-like_dom_sf"/>
</dbReference>
<feature type="binding site" evidence="3">
    <location>
        <position position="970"/>
    </location>
    <ligand>
        <name>ATP</name>
        <dbReference type="ChEBI" id="CHEBI:30616"/>
    </ligand>
</feature>
<dbReference type="InterPro" id="IPR008271">
    <property type="entry name" value="Ser/Thr_kinase_AS"/>
</dbReference>
<keyword evidence="1 3" id="KW-0547">Nucleotide-binding</keyword>
<dbReference type="SMART" id="SM00220">
    <property type="entry name" value="S_TKc"/>
    <property type="match status" value="1"/>
</dbReference>
<accession>A0ABQ5K4Q1</accession>
<evidence type="ECO:0000256" key="2">
    <source>
        <dbReference type="ARBA" id="ARBA00022840"/>
    </source>
</evidence>
<dbReference type="PROSITE" id="PS00108">
    <property type="entry name" value="PROTEIN_KINASE_ST"/>
    <property type="match status" value="1"/>
</dbReference>
<dbReference type="CDD" id="cd00180">
    <property type="entry name" value="PKc"/>
    <property type="match status" value="1"/>
</dbReference>
<evidence type="ECO:0000256" key="1">
    <source>
        <dbReference type="ARBA" id="ARBA00022741"/>
    </source>
</evidence>
<proteinExistence type="predicted"/>
<dbReference type="PROSITE" id="PS00107">
    <property type="entry name" value="PROTEIN_KINASE_ATP"/>
    <property type="match status" value="1"/>
</dbReference>
<dbReference type="Proteomes" id="UP001057375">
    <property type="component" value="Unassembled WGS sequence"/>
</dbReference>
<dbReference type="PROSITE" id="PS50011">
    <property type="entry name" value="PROTEIN_KINASE_DOM"/>
    <property type="match status" value="1"/>
</dbReference>
<name>A0ABQ5K4Q1_9EUKA</name>
<sequence>MVEAKFIQQGFTGSAPISADDPTIILTLFDRIRGEDDSREVDRRDRSKSAQDMVKGCASNVAFTKISLPIRSSSVKGAYICLFSGVSFPTHLTFLFTSSSGNIASIKYYIPEYQHSNWYFLPIHLLDVVLCEIRGEGKETKAFRINSIFFVRDETPEELHGRKDKEEAHKKLWAETPICYPKWECVANEMTESFHIPIQRNALTIVAPSYAFVRAEIDYVNMEPSRRDKSCRAQDMLQGKAFVEVSHISIPFSDPVSIGGAYFRLHRVFSSPSLLFTFTLFNGEKICKRYAFTKYMIMKMCEWYFLSIDLDNVVLCEIEGKGTFIDKNSRNFWMYSLFFIRNSPPLEAIKKFKEEDSSEKVWENIVFKKSEFLGEGYVPLPYDDPAIICPSFSMVHGRNDTLKETSGIVDKSVAAQSMLKRRGFVYLSHLTIPFPSPSSIKGAFISVYDESSLLTLFLHFTLSNGKNILKVYKFPHIRYECEWHYLPIDLAFVDRCEIKGERRYKWVKRSSFRVNSLYFTSTNLFECLLKPNFIHEGGRYSIPIPRDDSMIIEPNFTDIVARNEIYEIGHKKFDQSSQFQAMMKSNEEYLGLMTHISIPFSNTVIKGAFICLNGKIAPSLLSFKFTSSRGEETLKKFEFCEFKGFNWYFLEFDVSNIVMCEIKGKQYISSCYNIVSLVFIQEDTDYDSITRKLWSKASSSTPEFIQKGGRSESPILGDDLAIINPAFSMVTGNNNTFRKESDEYDQSLRAQAMLKGEDSVCLSHLSIPFPLPSPMKGAYICVNMFHSSPSLLFTFTDCDGKKTSKKYEFTEPEHDYEWHFLPIDLDNVVLCEIEGKGTFIDKNSRNFWMYSLFFIRNSPPLEAIKKFKEDPRQKKEIYSKHKEKSQEEETTELMNPKVSDLIETERKGKDIDTQISKKKEKPKIKELFKLDSLTLTTASSLTPQCIIGRGGFGEVLLVKIDGIPFPCVLKKMLKVADEKVIKDCRKEFKIQLKLFNNPRCFHRIPHPLYILDLLDAEMKGVYGFIMEFCAGGSVDDFAKKWCADGKYVSNDDDSFSDSESDEYDRIDPMTLNPVKVAALCVGMIECLDDVFRAKKSLIHRDIKPDNFLVRVDPKDGECTVVLADLGLVQIKDSLSSSMSSKSFNSGREEDVYKPSIAQTKRSICGTLVYNSCEALRGFHSQKSDAYSLGISIFALFLCRDPFSQMPALQLVSPVEVNKELSRLLKSDSGPKIIESPLFKSLLTIEDGKFESVYSCLEEVFLNLTLLDVDKRMSVHDARERVQSIKHLLQKIGEGWECPRIEDIIEHQRRLYGDCVGTVEDDLIGIELKKGWDYSRK</sequence>
<protein>
    <recommendedName>
        <fullName evidence="4">Protein kinase domain-containing protein</fullName>
    </recommendedName>
</protein>
<dbReference type="PANTHER" id="PTHR44167:SF24">
    <property type="entry name" value="SERINE_THREONINE-PROTEIN KINASE CHK2"/>
    <property type="match status" value="1"/>
</dbReference>
<evidence type="ECO:0000313" key="5">
    <source>
        <dbReference type="EMBL" id="GKT27538.1"/>
    </source>
</evidence>
<evidence type="ECO:0000313" key="6">
    <source>
        <dbReference type="Proteomes" id="UP001057375"/>
    </source>
</evidence>
<organism evidence="5 6">
    <name type="scientific">Aduncisulcus paluster</name>
    <dbReference type="NCBI Taxonomy" id="2918883"/>
    <lineage>
        <taxon>Eukaryota</taxon>
        <taxon>Metamonada</taxon>
        <taxon>Carpediemonas-like organisms</taxon>
        <taxon>Aduncisulcus</taxon>
    </lineage>
</organism>
<evidence type="ECO:0000259" key="4">
    <source>
        <dbReference type="PROSITE" id="PS50011"/>
    </source>
</evidence>
<dbReference type="PANTHER" id="PTHR44167">
    <property type="entry name" value="OVARIAN-SPECIFIC SERINE/THREONINE-PROTEIN KINASE LOK-RELATED"/>
    <property type="match status" value="1"/>
</dbReference>
<reference evidence="5" key="1">
    <citation type="submission" date="2022-03" db="EMBL/GenBank/DDBJ databases">
        <title>Draft genome sequence of Aduncisulcus paluster, a free-living microaerophilic Fornicata.</title>
        <authorList>
            <person name="Yuyama I."/>
            <person name="Kume K."/>
            <person name="Tamura T."/>
            <person name="Inagaki Y."/>
            <person name="Hashimoto T."/>
        </authorList>
    </citation>
    <scope>NUCLEOTIDE SEQUENCE</scope>
    <source>
        <strain evidence="5">NY0171</strain>
    </source>
</reference>
<comment type="caution">
    <text evidence="5">The sequence shown here is derived from an EMBL/GenBank/DDBJ whole genome shotgun (WGS) entry which is preliminary data.</text>
</comment>
<gene>
    <name evidence="5" type="ORF">ADUPG1_013891</name>
</gene>
<dbReference type="InterPro" id="IPR000719">
    <property type="entry name" value="Prot_kinase_dom"/>
</dbReference>
<dbReference type="Pfam" id="PF00069">
    <property type="entry name" value="Pkinase"/>
    <property type="match status" value="1"/>
</dbReference>
<evidence type="ECO:0000256" key="3">
    <source>
        <dbReference type="PROSITE-ProRule" id="PRU10141"/>
    </source>
</evidence>
<dbReference type="InterPro" id="IPR017441">
    <property type="entry name" value="Protein_kinase_ATP_BS"/>
</dbReference>
<dbReference type="Gene3D" id="1.10.510.10">
    <property type="entry name" value="Transferase(Phosphotransferase) domain 1"/>
    <property type="match status" value="1"/>
</dbReference>
<dbReference type="SUPFAM" id="SSF56112">
    <property type="entry name" value="Protein kinase-like (PK-like)"/>
    <property type="match status" value="1"/>
</dbReference>
<feature type="domain" description="Protein kinase" evidence="4">
    <location>
        <begin position="941"/>
        <end position="1289"/>
    </location>
</feature>